<comment type="caution">
    <text evidence="1">The sequence shown here is derived from an EMBL/GenBank/DDBJ whole genome shotgun (WGS) entry which is preliminary data.</text>
</comment>
<reference evidence="1" key="1">
    <citation type="journal article" date="2021" name="Vet Sci">
        <title>O-Serogroups and Pathovirotypes of Escherichia coli Isolated from Post-Weaning Piglets Showing Diarrhoea and/or Oedema in South Korea.</title>
        <authorList>
            <person name="Byun J.W."/>
            <person name="Moon B.Y."/>
            <person name="Do K.H."/>
            <person name="Lee K."/>
            <person name="Lee H.Y."/>
            <person name="Kim W.I."/>
            <person name="So B."/>
            <person name="Lee W.K."/>
        </authorList>
    </citation>
    <scope>NUCLEOTIDE SEQUENCE</scope>
    <source>
        <strain evidence="1">84/14</strain>
    </source>
</reference>
<name>A0A9Q4HB46_ACTPL</name>
<evidence type="ECO:0000313" key="2">
    <source>
        <dbReference type="Proteomes" id="UP001077788"/>
    </source>
</evidence>
<evidence type="ECO:0000313" key="1">
    <source>
        <dbReference type="EMBL" id="MCY6524941.1"/>
    </source>
</evidence>
<dbReference type="Proteomes" id="UP001077788">
    <property type="component" value="Unassembled WGS sequence"/>
</dbReference>
<gene>
    <name evidence="1" type="ORF">OYG11_12100</name>
</gene>
<accession>A0A9Q4HB46</accession>
<dbReference type="RefSeq" id="WP_267992173.1">
    <property type="nucleotide sequence ID" value="NZ_JAPQFC010000786.1"/>
</dbReference>
<proteinExistence type="predicted"/>
<protein>
    <submittedName>
        <fullName evidence="1">Uncharacterized protein</fullName>
    </submittedName>
</protein>
<dbReference type="AlphaFoldDB" id="A0A9Q4HB46"/>
<dbReference type="EMBL" id="JAPQFC010000786">
    <property type="protein sequence ID" value="MCY6524941.1"/>
    <property type="molecule type" value="Genomic_DNA"/>
</dbReference>
<reference evidence="1" key="2">
    <citation type="submission" date="2022-12" db="EMBL/GenBank/DDBJ databases">
        <authorList>
            <person name="Kardos G."/>
            <person name="Sarkozi R."/>
            <person name="Laczko L."/>
            <person name="Marton S."/>
            <person name="Makrai L."/>
            <person name="Banyai K."/>
            <person name="Fodor L."/>
        </authorList>
    </citation>
    <scope>NUCLEOTIDE SEQUENCE</scope>
    <source>
        <strain evidence="1">84/14</strain>
    </source>
</reference>
<sequence>MAGKEVDLTSVGMEARVENLDSVEKVVVVVEMAMIVVDFDLEVVELVGFEKMEDIGKIEQISHKDFSYLLPIIEKNFEVGTKVVAKDSNLVRVENS</sequence>
<organism evidence="1 2">
    <name type="scientific">Actinobacillus pleuropneumoniae</name>
    <name type="common">Haemophilus pleuropneumoniae</name>
    <dbReference type="NCBI Taxonomy" id="715"/>
    <lineage>
        <taxon>Bacteria</taxon>
        <taxon>Pseudomonadati</taxon>
        <taxon>Pseudomonadota</taxon>
        <taxon>Gammaproteobacteria</taxon>
        <taxon>Pasteurellales</taxon>
        <taxon>Pasteurellaceae</taxon>
        <taxon>Actinobacillus</taxon>
    </lineage>
</organism>